<name>F2LV64_HIPMA</name>
<dbReference type="RefSeq" id="WP_013681689.1">
    <property type="nucleotide sequence ID" value="NC_015318.1"/>
</dbReference>
<dbReference type="KEGG" id="hmr:Hipma_0678"/>
<evidence type="ECO:0000313" key="1">
    <source>
        <dbReference type="EMBL" id="AEA33648.1"/>
    </source>
</evidence>
<dbReference type="AlphaFoldDB" id="F2LV64"/>
<keyword evidence="2" id="KW-1185">Reference proteome</keyword>
<gene>
    <name evidence="1" type="ordered locus">Hipma_0678</name>
</gene>
<dbReference type="STRING" id="760142.Hipma_0678"/>
<accession>F2LV64</accession>
<reference evidence="1 2" key="1">
    <citation type="journal article" date="2011" name="Stand. Genomic Sci.">
        <title>Complete genome sequence of the thermophilic sulfur-reducer Hippea maritima type strain (MH(2)).</title>
        <authorList>
            <person name="Huntemann M."/>
            <person name="Lu M."/>
            <person name="Nolan M."/>
            <person name="Lapidus A."/>
            <person name="Lucas S."/>
            <person name="Hammon N."/>
            <person name="Deshpande S."/>
            <person name="Cheng J.F."/>
            <person name="Tapia R."/>
            <person name="Han C."/>
            <person name="Goodwin L."/>
            <person name="Pitluck S."/>
            <person name="Liolios K."/>
            <person name="Pagani I."/>
            <person name="Ivanova N."/>
            <person name="Ovchinikova G."/>
            <person name="Pati A."/>
            <person name="Chen A."/>
            <person name="Palaniappan K."/>
            <person name="Land M."/>
            <person name="Hauser L."/>
            <person name="Jeffries C.D."/>
            <person name="Detter J.C."/>
            <person name="Brambilla E.M."/>
            <person name="Rohde M."/>
            <person name="Spring S."/>
            <person name="Goker M."/>
            <person name="Woyke T."/>
            <person name="Bristow J."/>
            <person name="Eisen J.A."/>
            <person name="Markowitz V."/>
            <person name="Hugenholtz P."/>
            <person name="Kyrpides N.C."/>
            <person name="Klenk H.P."/>
            <person name="Mavromatis K."/>
        </authorList>
    </citation>
    <scope>NUCLEOTIDE SEQUENCE [LARGE SCALE GENOMIC DNA]</scope>
    <source>
        <strain evidence="2">ATCC 700847 / DSM 10411 / MH2</strain>
    </source>
</reference>
<dbReference type="Proteomes" id="UP000008139">
    <property type="component" value="Chromosome"/>
</dbReference>
<proteinExistence type="predicted"/>
<dbReference type="EMBL" id="CP002606">
    <property type="protein sequence ID" value="AEA33648.1"/>
    <property type="molecule type" value="Genomic_DNA"/>
</dbReference>
<reference evidence="2" key="2">
    <citation type="submission" date="2011-03" db="EMBL/GenBank/DDBJ databases">
        <title>The complete genome of Hippea maritima DSM 10411.</title>
        <authorList>
            <consortium name="US DOE Joint Genome Institute (JGI-PGF)"/>
            <person name="Lucas S."/>
            <person name="Copeland A."/>
            <person name="Lapidus A."/>
            <person name="Bruce D."/>
            <person name="Goodwin L."/>
            <person name="Pitluck S."/>
            <person name="Peters L."/>
            <person name="Kyrpides N."/>
            <person name="Mavromatis K."/>
            <person name="Pagani I."/>
            <person name="Ivanova N."/>
            <person name="Mikhailova N."/>
            <person name="Lu M."/>
            <person name="Detter J.C."/>
            <person name="Tapia R."/>
            <person name="Han C."/>
            <person name="Land M."/>
            <person name="Hauser L."/>
            <person name="Markowitz V."/>
            <person name="Cheng J.-F."/>
            <person name="Hugenholtz P."/>
            <person name="Woyke T."/>
            <person name="Wu D."/>
            <person name="Spring S."/>
            <person name="Schroeder M."/>
            <person name="Brambilla E."/>
            <person name="Klenk H.-P."/>
            <person name="Eisen J.A."/>
        </authorList>
    </citation>
    <scope>NUCLEOTIDE SEQUENCE [LARGE SCALE GENOMIC DNA]</scope>
    <source>
        <strain evidence="2">ATCC 700847 / DSM 10411 / MH2</strain>
    </source>
</reference>
<protein>
    <submittedName>
        <fullName evidence="1">Uncharacterized protein</fullName>
    </submittedName>
</protein>
<dbReference type="HOGENOM" id="CLU_2450555_0_0_7"/>
<dbReference type="InParanoid" id="F2LV64"/>
<evidence type="ECO:0000313" key="2">
    <source>
        <dbReference type="Proteomes" id="UP000008139"/>
    </source>
</evidence>
<organism evidence="1 2">
    <name type="scientific">Hippea maritima (strain ATCC 700847 / DSM 10411 / MH2)</name>
    <dbReference type="NCBI Taxonomy" id="760142"/>
    <lineage>
        <taxon>Bacteria</taxon>
        <taxon>Pseudomonadati</taxon>
        <taxon>Campylobacterota</taxon>
        <taxon>Desulfurellia</taxon>
        <taxon>Desulfurellales</taxon>
        <taxon>Hippeaceae</taxon>
        <taxon>Hippea</taxon>
    </lineage>
</organism>
<sequence length="89" mass="10201">MRIFFSCSDKVCESLEKLLKAHGLKALFMKNLIEALKNEKGEIPEEHILAVLMNKFSVSFNEEVKRDNAGKRKELSELDELTEIAKGFE</sequence>